<keyword evidence="20" id="KW-1185">Reference proteome</keyword>
<dbReference type="PANTHER" id="PTHR45727">
    <property type="entry name" value="NPC INTRACELLULAR CHOLESTEROL TRANSPORTER 1"/>
    <property type="match status" value="1"/>
</dbReference>
<dbReference type="InterPro" id="IPR000731">
    <property type="entry name" value="SSD"/>
</dbReference>
<dbReference type="AlphaFoldDB" id="A0AAW1MHD0"/>
<evidence type="ECO:0000256" key="16">
    <source>
        <dbReference type="SAM" id="Phobius"/>
    </source>
</evidence>
<dbReference type="Pfam" id="PF22314">
    <property type="entry name" value="NPC1_MLD"/>
    <property type="match status" value="1"/>
</dbReference>
<feature type="chain" id="PRO_5043497709" evidence="17">
    <location>
        <begin position="28"/>
        <end position="1233"/>
    </location>
</feature>
<feature type="transmembrane region" description="Helical" evidence="16">
    <location>
        <begin position="1160"/>
        <end position="1186"/>
    </location>
</feature>
<dbReference type="Pfam" id="PF12349">
    <property type="entry name" value="Sterol-sensing"/>
    <property type="match status" value="1"/>
</dbReference>
<keyword evidence="7 16" id="KW-1133">Transmembrane helix</keyword>
<evidence type="ECO:0000256" key="9">
    <source>
        <dbReference type="ARBA" id="ARBA00023098"/>
    </source>
</evidence>
<evidence type="ECO:0000256" key="15">
    <source>
        <dbReference type="ARBA" id="ARBA00034049"/>
    </source>
</evidence>
<feature type="transmembrane region" description="Helical" evidence="16">
    <location>
        <begin position="338"/>
        <end position="355"/>
    </location>
</feature>
<comment type="catalytic activity">
    <reaction evidence="15">
        <text>cholesterol(in) = cholesterol(out)</text>
        <dbReference type="Rhea" id="RHEA:39747"/>
        <dbReference type="ChEBI" id="CHEBI:16113"/>
    </reaction>
</comment>
<evidence type="ECO:0000256" key="8">
    <source>
        <dbReference type="ARBA" id="ARBA00023055"/>
    </source>
</evidence>
<feature type="transmembrane region" description="Helical" evidence="16">
    <location>
        <begin position="850"/>
        <end position="867"/>
    </location>
</feature>
<feature type="transmembrane region" description="Helical" evidence="16">
    <location>
        <begin position="665"/>
        <end position="682"/>
    </location>
</feature>
<feature type="transmembrane region" description="Helical" evidence="16">
    <location>
        <begin position="1064"/>
        <end position="1086"/>
    </location>
</feature>
<accession>A0AAW1MHD0</accession>
<keyword evidence="14" id="KW-0753">Steroid metabolism</keyword>
<dbReference type="NCBIfam" id="TIGR00917">
    <property type="entry name" value="2A060601"/>
    <property type="match status" value="1"/>
</dbReference>
<dbReference type="InterPro" id="IPR053958">
    <property type="entry name" value="HMGCR/SNAP/NPC1-like_SSD"/>
</dbReference>
<feature type="transmembrane region" description="Helical" evidence="16">
    <location>
        <begin position="601"/>
        <end position="618"/>
    </location>
</feature>
<dbReference type="Proteomes" id="UP001458880">
    <property type="component" value="Unassembled WGS sequence"/>
</dbReference>
<dbReference type="FunFam" id="1.20.1640.10:FF:000029">
    <property type="entry name" value="Putative Patched sphingolipid transporter"/>
    <property type="match status" value="1"/>
</dbReference>
<evidence type="ECO:0000256" key="12">
    <source>
        <dbReference type="ARBA" id="ARBA00023166"/>
    </source>
</evidence>
<dbReference type="GO" id="GO:0042632">
    <property type="term" value="P:cholesterol homeostasis"/>
    <property type="evidence" value="ECO:0007669"/>
    <property type="project" value="TreeGrafter"/>
</dbReference>
<reference evidence="19 20" key="1">
    <citation type="journal article" date="2024" name="BMC Genomics">
        <title>De novo assembly and annotation of Popillia japonica's genome with initial clues to its potential as an invasive pest.</title>
        <authorList>
            <person name="Cucini C."/>
            <person name="Boschi S."/>
            <person name="Funari R."/>
            <person name="Cardaioli E."/>
            <person name="Iannotti N."/>
            <person name="Marturano G."/>
            <person name="Paoli F."/>
            <person name="Bruttini M."/>
            <person name="Carapelli A."/>
            <person name="Frati F."/>
            <person name="Nardi F."/>
        </authorList>
    </citation>
    <scope>NUCLEOTIDE SEQUENCE [LARGE SCALE GENOMIC DNA]</scope>
    <source>
        <strain evidence="19">DMR45628</strain>
    </source>
</reference>
<evidence type="ECO:0000256" key="3">
    <source>
        <dbReference type="ARBA" id="ARBA00022448"/>
    </source>
</evidence>
<keyword evidence="12" id="KW-1207">Sterol metabolism</keyword>
<evidence type="ECO:0000313" key="19">
    <source>
        <dbReference type="EMBL" id="KAK9747110.1"/>
    </source>
</evidence>
<evidence type="ECO:0000256" key="6">
    <source>
        <dbReference type="ARBA" id="ARBA00022729"/>
    </source>
</evidence>
<keyword evidence="9" id="KW-0443">Lipid metabolism</keyword>
<dbReference type="PROSITE" id="PS51257">
    <property type="entry name" value="PROKAR_LIPOPROTEIN"/>
    <property type="match status" value="1"/>
</dbReference>
<evidence type="ECO:0000256" key="4">
    <source>
        <dbReference type="ARBA" id="ARBA00022548"/>
    </source>
</evidence>
<dbReference type="InterPro" id="IPR004765">
    <property type="entry name" value="NPC1-like"/>
</dbReference>
<dbReference type="GO" id="GO:0015485">
    <property type="term" value="F:cholesterol binding"/>
    <property type="evidence" value="ECO:0007669"/>
    <property type="project" value="TreeGrafter"/>
</dbReference>
<feature type="transmembrane region" description="Helical" evidence="16">
    <location>
        <begin position="630"/>
        <end position="653"/>
    </location>
</feature>
<evidence type="ECO:0000256" key="1">
    <source>
        <dbReference type="ARBA" id="ARBA00004127"/>
    </source>
</evidence>
<keyword evidence="6 17" id="KW-0732">Signal</keyword>
<evidence type="ECO:0000256" key="5">
    <source>
        <dbReference type="ARBA" id="ARBA00022692"/>
    </source>
</evidence>
<protein>
    <submittedName>
        <fullName evidence="19">Niemann-Pick C1 N terminus</fullName>
    </submittedName>
</protein>
<dbReference type="InterPro" id="IPR032190">
    <property type="entry name" value="NPC1_N"/>
</dbReference>
<feature type="transmembrane region" description="Helical" evidence="16">
    <location>
        <begin position="703"/>
        <end position="725"/>
    </location>
</feature>
<dbReference type="GO" id="GO:0005886">
    <property type="term" value="C:plasma membrane"/>
    <property type="evidence" value="ECO:0007669"/>
    <property type="project" value="TreeGrafter"/>
</dbReference>
<feature type="transmembrane region" description="Helical" evidence="16">
    <location>
        <begin position="1198"/>
        <end position="1221"/>
    </location>
</feature>
<keyword evidence="8" id="KW-0445">Lipid transport</keyword>
<dbReference type="PANTHER" id="PTHR45727:SF2">
    <property type="entry name" value="NPC INTRACELLULAR CHOLESTEROL TRANSPORTER 1"/>
    <property type="match status" value="1"/>
</dbReference>
<feature type="transmembrane region" description="Helical" evidence="16">
    <location>
        <begin position="810"/>
        <end position="830"/>
    </location>
</feature>
<evidence type="ECO:0000256" key="13">
    <source>
        <dbReference type="ARBA" id="ARBA00023180"/>
    </source>
</evidence>
<evidence type="ECO:0000259" key="18">
    <source>
        <dbReference type="PROSITE" id="PS50156"/>
    </source>
</evidence>
<dbReference type="PROSITE" id="PS50156">
    <property type="entry name" value="SSD"/>
    <property type="match status" value="1"/>
</dbReference>
<keyword evidence="5 16" id="KW-0812">Transmembrane</keyword>
<feature type="domain" description="SSD" evidence="18">
    <location>
        <begin position="596"/>
        <end position="761"/>
    </location>
</feature>
<feature type="transmembrane region" description="Helical" evidence="16">
    <location>
        <begin position="1037"/>
        <end position="1058"/>
    </location>
</feature>
<dbReference type="GO" id="GO:0012505">
    <property type="term" value="C:endomembrane system"/>
    <property type="evidence" value="ECO:0007669"/>
    <property type="project" value="UniProtKB-SubCell"/>
</dbReference>
<evidence type="ECO:0000313" key="20">
    <source>
        <dbReference type="Proteomes" id="UP001458880"/>
    </source>
</evidence>
<feature type="signal peptide" evidence="17">
    <location>
        <begin position="1"/>
        <end position="27"/>
    </location>
</feature>
<sequence>MNLVHAKYIFFSTVLIFLSACITEINTDGCSMYGHCNYENDSYQNCVSEGSLPQPLDGEAKAAVQNHCPFFFEDDDNPALCCSETQAREMTTQVDKLSVFARCPTCLKNIKGNICMFSCSPRQHEFVIPTQFGYNGSISGETYILEVNILISELYMNTTFDSCAQVSLPSSGGLIMDTLACTEYGAAFCTPQRFFDYMGLHNPYLPFRTNYVPQVDTDIYDIHPAKNCNEIADGETYPCSCIDCDLSCVLELFPEYEEGFQIINLNGFMFIAAVVLCVCSFSISIAVYLLTIRNRRKQQHKPPIDDETGRVITENKFNIFLAKLFRHIGIFMSTHSNIVLFLSSYVVIAIGYGAFNLSVTTNPTEIWAGPQSRSRLEKDYVDQNFGPFYRTEQIFIQAVGVNSFQYYSESANAEITLGPAFNKTFLLEVFKLQKLIEDIFTDDNIGLKDICYAPLHGPFSSPRTVNSCTVMSILGLFNNDIDQFEAADDYIDTMMLCARSPYNPECLAPYGGPIEPGLGYAGAESSDYTDAIGVGLTFLVSNSLDSVELQPALEWESKFVELLQYWDANNRSEMLDIAYNSERSIEDEIDRLSQSEVSTMVISYVIMFVYITFALGRLDRWKGLLLHTKILLGIGGILIVLSSIIIALGIGGYGGITTTMLTVEVIPFLVLAVGVDNIFIIVQTYQRQQRIKDMEIPELIGDTLAKVGPSMLLTSVSEICCFAIGALSDMPAVNTFAIFATLAMLFNLLLQLTAFIALLAIDERRYRENRYDLLCWIKSDDKEEPNSEGIIFKFWSEIYTPFILKLETRCVVLFIFSTFVCISLAVIPSIELGLDQQLSMPDDSHVLKYFQYMASLMGIGSPIYWVTKGDVNFTNTEIQNKYCGGVGCLSYSITTQLYSASTQSETTYIARQSNSWIDDYRDWSVADSCCRQFVSNSSFCPHATIPADLCVACNRAEEDDFEQYFGQYLNYFLNDLPDDTCSKGGKASYADAINYYTDETGLSHITHSYIMSYHVVLRTSKDYYEALRYARLVADNLTLTLDLPGVEIFPYSIFYVYYEQYLTIWTNALTSIGYSLAVVAGVSYLVSGLSLQTACLIVIPVAMIIINMGGLMYAWGISLNAVSLVNLVMSVGIAVEFCGHIVHSYKKSREVTGKGRARDALANMGSSILSGITLTKFCGIIVLAFSKSQIFKIFYFRMYLGVVVIGALHGLVFLPVLLSFLGNNYKTPKRIAA</sequence>
<dbReference type="SUPFAM" id="SSF82866">
    <property type="entry name" value="Multidrug efflux transporter AcrB transmembrane domain"/>
    <property type="match status" value="2"/>
</dbReference>
<dbReference type="Pfam" id="PF16414">
    <property type="entry name" value="NPC1_N"/>
    <property type="match status" value="1"/>
</dbReference>
<comment type="subcellular location">
    <subcellularLocation>
        <location evidence="1">Endomembrane system</location>
        <topology evidence="1">Multi-pass membrane protein</topology>
    </subcellularLocation>
</comment>
<dbReference type="Gene3D" id="1.20.1640.10">
    <property type="entry name" value="Multidrug efflux transporter AcrB transmembrane domain"/>
    <property type="match status" value="2"/>
</dbReference>
<comment type="caution">
    <text evidence="19">The sequence shown here is derived from an EMBL/GenBank/DDBJ whole genome shotgun (WGS) entry which is preliminary data.</text>
</comment>
<evidence type="ECO:0000256" key="7">
    <source>
        <dbReference type="ARBA" id="ARBA00022989"/>
    </source>
</evidence>
<keyword evidence="11" id="KW-1015">Disulfide bond</keyword>
<name>A0AAW1MHD0_POPJA</name>
<proteinExistence type="inferred from homology"/>
<dbReference type="GO" id="GO:0030299">
    <property type="term" value="P:intestinal cholesterol absorption"/>
    <property type="evidence" value="ECO:0007669"/>
    <property type="project" value="TreeGrafter"/>
</dbReference>
<feature type="transmembrane region" description="Helical" evidence="16">
    <location>
        <begin position="268"/>
        <end position="291"/>
    </location>
</feature>
<keyword evidence="10 16" id="KW-0472">Membrane</keyword>
<dbReference type="FunFam" id="1.20.1640.10:FF:000008">
    <property type="entry name" value="NPC intracellular cholesterol transporter 1"/>
    <property type="match status" value="1"/>
</dbReference>
<evidence type="ECO:0000256" key="2">
    <source>
        <dbReference type="ARBA" id="ARBA00005585"/>
    </source>
</evidence>
<comment type="similarity">
    <text evidence="2">Belongs to the patched family.</text>
</comment>
<evidence type="ECO:0000256" key="10">
    <source>
        <dbReference type="ARBA" id="ARBA00023136"/>
    </source>
</evidence>
<keyword evidence="13" id="KW-0325">Glycoprotein</keyword>
<feature type="transmembrane region" description="Helical" evidence="16">
    <location>
        <begin position="737"/>
        <end position="761"/>
    </location>
</feature>
<organism evidence="19 20">
    <name type="scientific">Popillia japonica</name>
    <name type="common">Japanese beetle</name>
    <dbReference type="NCBI Taxonomy" id="7064"/>
    <lineage>
        <taxon>Eukaryota</taxon>
        <taxon>Metazoa</taxon>
        <taxon>Ecdysozoa</taxon>
        <taxon>Arthropoda</taxon>
        <taxon>Hexapoda</taxon>
        <taxon>Insecta</taxon>
        <taxon>Pterygota</taxon>
        <taxon>Neoptera</taxon>
        <taxon>Endopterygota</taxon>
        <taxon>Coleoptera</taxon>
        <taxon>Polyphaga</taxon>
        <taxon>Scarabaeiformia</taxon>
        <taxon>Scarabaeidae</taxon>
        <taxon>Rutelinae</taxon>
        <taxon>Popillia</taxon>
    </lineage>
</organism>
<gene>
    <name evidence="19" type="ORF">QE152_g5628</name>
</gene>
<feature type="transmembrane region" description="Helical" evidence="16">
    <location>
        <begin position="1093"/>
        <end position="1115"/>
    </location>
</feature>
<keyword evidence="4" id="KW-0153">Cholesterol metabolism</keyword>
<feature type="transmembrane region" description="Helical" evidence="16">
    <location>
        <begin position="1121"/>
        <end position="1139"/>
    </location>
</feature>
<keyword evidence="3" id="KW-0813">Transport</keyword>
<evidence type="ECO:0000256" key="14">
    <source>
        <dbReference type="ARBA" id="ARBA00023221"/>
    </source>
</evidence>
<dbReference type="EMBL" id="JASPKY010000034">
    <property type="protein sequence ID" value="KAK9747110.1"/>
    <property type="molecule type" value="Genomic_DNA"/>
</dbReference>
<evidence type="ECO:0000256" key="11">
    <source>
        <dbReference type="ARBA" id="ARBA00023157"/>
    </source>
</evidence>
<dbReference type="GO" id="GO:0015918">
    <property type="term" value="P:sterol transport"/>
    <property type="evidence" value="ECO:0007669"/>
    <property type="project" value="TreeGrafter"/>
</dbReference>
<evidence type="ECO:0000256" key="17">
    <source>
        <dbReference type="SAM" id="SignalP"/>
    </source>
</evidence>
<dbReference type="GO" id="GO:0008203">
    <property type="term" value="P:cholesterol metabolic process"/>
    <property type="evidence" value="ECO:0007669"/>
    <property type="project" value="UniProtKB-KW"/>
</dbReference>
<dbReference type="GO" id="GO:0005319">
    <property type="term" value="F:lipid transporter activity"/>
    <property type="evidence" value="ECO:0007669"/>
    <property type="project" value="InterPro"/>
</dbReference>
<dbReference type="InterPro" id="IPR053956">
    <property type="entry name" value="NPC1_MLD"/>
</dbReference>